<accession>A0A4E9D499</accession>
<dbReference type="Proteomes" id="UP000746612">
    <property type="component" value="Unassembled WGS sequence"/>
</dbReference>
<sequence>MDVFCSVLALWFQLHSHPTIKLEPNRQSIIGYSRHIPVGCEMRPCKPDERDSGTPVEVLVEYFRLAAQGWLTPSPSPWDPAPAGPSPMSSPPCLLSNQDDLRCCCPTAHVMPKNWPFAASHSSAAQFSECT</sequence>
<organism evidence="2">
    <name type="scientific">Gibberella zeae</name>
    <name type="common">Wheat head blight fungus</name>
    <name type="synonym">Fusarium graminearum</name>
    <dbReference type="NCBI Taxonomy" id="5518"/>
    <lineage>
        <taxon>Eukaryota</taxon>
        <taxon>Fungi</taxon>
        <taxon>Dikarya</taxon>
        <taxon>Ascomycota</taxon>
        <taxon>Pezizomycotina</taxon>
        <taxon>Sordariomycetes</taxon>
        <taxon>Hypocreomycetidae</taxon>
        <taxon>Hypocreales</taxon>
        <taxon>Nectriaceae</taxon>
        <taxon>Fusarium</taxon>
    </lineage>
</organism>
<proteinExistence type="predicted"/>
<evidence type="ECO:0000313" key="1">
    <source>
        <dbReference type="EMBL" id="CAG1966164.1"/>
    </source>
</evidence>
<reference evidence="2" key="1">
    <citation type="submission" date="2019-04" db="EMBL/GenBank/DDBJ databases">
        <authorList>
            <person name="Melise S."/>
            <person name="Noan J."/>
            <person name="Okalmin O."/>
        </authorList>
    </citation>
    <scope>NUCLEOTIDE SEQUENCE</scope>
    <source>
        <strain evidence="2">FN9</strain>
    </source>
</reference>
<protein>
    <submittedName>
        <fullName evidence="2">Uncharacterized protein</fullName>
    </submittedName>
</protein>
<dbReference type="EMBL" id="CAAKMV010000066">
    <property type="protein sequence ID" value="VIO53598.1"/>
    <property type="molecule type" value="Genomic_DNA"/>
</dbReference>
<reference evidence="1" key="2">
    <citation type="submission" date="2021-03" db="EMBL/GenBank/DDBJ databases">
        <authorList>
            <person name="Alouane T."/>
            <person name="Langin T."/>
            <person name="Bonhomme L."/>
        </authorList>
    </citation>
    <scope>NUCLEOTIDE SEQUENCE</scope>
    <source>
        <strain evidence="1">MDC_Fg202</strain>
    </source>
</reference>
<name>A0A4E9D499_GIBZA</name>
<dbReference type="EMBL" id="CAJPIJ010000071">
    <property type="protein sequence ID" value="CAG1966164.1"/>
    <property type="molecule type" value="Genomic_DNA"/>
</dbReference>
<evidence type="ECO:0000313" key="2">
    <source>
        <dbReference type="EMBL" id="VIO53598.1"/>
    </source>
</evidence>
<gene>
    <name evidence="2" type="ORF">FUG_LOCUS89383</name>
    <name evidence="1" type="ORF">MDCFG202_LOCUS33937</name>
</gene>
<dbReference type="AlphaFoldDB" id="A0A4E9D499"/>